<dbReference type="GO" id="GO:0008168">
    <property type="term" value="F:methyltransferase activity"/>
    <property type="evidence" value="ECO:0007669"/>
    <property type="project" value="UniProtKB-KW"/>
</dbReference>
<evidence type="ECO:0000313" key="5">
    <source>
        <dbReference type="EMBL" id="WEG35262.1"/>
    </source>
</evidence>
<dbReference type="InterPro" id="IPR053888">
    <property type="entry name" value="MRM3-like_sub_bind"/>
</dbReference>
<dbReference type="InterPro" id="IPR013123">
    <property type="entry name" value="SpoU_subst-bd"/>
</dbReference>
<dbReference type="Pfam" id="PF22435">
    <property type="entry name" value="MRM3-like_sub_bind"/>
    <property type="match status" value="1"/>
</dbReference>
<proteinExistence type="inferred from homology"/>
<dbReference type="SMART" id="SM00967">
    <property type="entry name" value="SpoU_sub_bind"/>
    <property type="match status" value="1"/>
</dbReference>
<dbReference type="PANTHER" id="PTHR43191:SF2">
    <property type="entry name" value="RRNA METHYLTRANSFERASE 3, MITOCHONDRIAL"/>
    <property type="match status" value="1"/>
</dbReference>
<dbReference type="Proteomes" id="UP001220478">
    <property type="component" value="Chromosome"/>
</dbReference>
<name>A0ABY8C3L2_9FIRM</name>
<evidence type="ECO:0000259" key="4">
    <source>
        <dbReference type="SMART" id="SM00967"/>
    </source>
</evidence>
<keyword evidence="6" id="KW-1185">Reference proteome</keyword>
<dbReference type="RefSeq" id="WP_315571340.1">
    <property type="nucleotide sequence ID" value="NZ_CP118868.1"/>
</dbReference>
<dbReference type="Pfam" id="PF00588">
    <property type="entry name" value="SpoU_methylase"/>
    <property type="match status" value="1"/>
</dbReference>
<accession>A0ABY8C3L2</accession>
<sequence>MEPKIINSRQNKQYKYFLSIAKRKIAGLCLLEGQRLVHELLQSRYAANCSTVLLSKEQWSILTEEEKKTISNGRECVILEDSLLESLVNTVSSQGWAAVMQIPSQADLQSLLTHKTTFNFYPPVKNFQTAEIVLILDALQDPGNMGSIIRSAAAFGIKAIFTLPATVHAWQSKVIRAAMGGMFKVPLVEQIEAAQLFSLLQQHNYQILGTGFNNQSIYDYLQSKTAAAALKLAVVIGNEGNGIREETQKYLDAVLTIPMLPNNESLNAAAACAVTLAALRFR</sequence>
<dbReference type="InterPro" id="IPR001537">
    <property type="entry name" value="SpoU_MeTrfase"/>
</dbReference>
<comment type="similarity">
    <text evidence="1">Belongs to the class IV-like SAM-binding methyltransferase superfamily. RNA methyltransferase TrmH family.</text>
</comment>
<dbReference type="GO" id="GO:0032259">
    <property type="term" value="P:methylation"/>
    <property type="evidence" value="ECO:0007669"/>
    <property type="project" value="UniProtKB-KW"/>
</dbReference>
<dbReference type="Gene3D" id="3.40.1280.10">
    <property type="match status" value="1"/>
</dbReference>
<dbReference type="EMBL" id="CP118868">
    <property type="protein sequence ID" value="WEG35262.1"/>
    <property type="molecule type" value="Genomic_DNA"/>
</dbReference>
<dbReference type="InterPro" id="IPR029064">
    <property type="entry name" value="Ribosomal_eL30-like_sf"/>
</dbReference>
<dbReference type="InterPro" id="IPR051259">
    <property type="entry name" value="rRNA_Methyltransferase"/>
</dbReference>
<dbReference type="CDD" id="cd18095">
    <property type="entry name" value="SpoU-like_rRNA-MTase"/>
    <property type="match status" value="1"/>
</dbReference>
<evidence type="ECO:0000313" key="6">
    <source>
        <dbReference type="Proteomes" id="UP001220478"/>
    </source>
</evidence>
<reference evidence="5 6" key="1">
    <citation type="submission" date="2023-02" db="EMBL/GenBank/DDBJ databases">
        <title>Novel Oscillospiraceae bacterial genomes.</title>
        <authorList>
            <person name="Srinivasan S."/>
            <person name="Austin M.N."/>
            <person name="Fiedler T.L."/>
            <person name="Strenk S.M."/>
            <person name="Agnew K.J."/>
            <person name="Nagana Gowda G.A."/>
            <person name="Raftery D."/>
            <person name="Beamer M.A."/>
            <person name="Achilles S.L."/>
            <person name="Wiesenfeld H.C."/>
            <person name="Fredricks D.N."/>
            <person name="Hillier S.L."/>
        </authorList>
    </citation>
    <scope>NUCLEOTIDE SEQUENCE [LARGE SCALE GENOMIC DNA]</scope>
    <source>
        <strain evidence="5 6">CHIC02 1186E3-8</strain>
    </source>
</reference>
<keyword evidence="2 5" id="KW-0489">Methyltransferase</keyword>
<evidence type="ECO:0000256" key="3">
    <source>
        <dbReference type="ARBA" id="ARBA00022679"/>
    </source>
</evidence>
<dbReference type="SUPFAM" id="SSF55315">
    <property type="entry name" value="L30e-like"/>
    <property type="match status" value="1"/>
</dbReference>
<dbReference type="PANTHER" id="PTHR43191">
    <property type="entry name" value="RRNA METHYLTRANSFERASE 3"/>
    <property type="match status" value="1"/>
</dbReference>
<protein>
    <submittedName>
        <fullName evidence="5">RNA methyltransferase</fullName>
    </submittedName>
</protein>
<feature type="domain" description="RNA 2-O ribose methyltransferase substrate binding" evidence="4">
    <location>
        <begin position="30"/>
        <end position="106"/>
    </location>
</feature>
<dbReference type="InterPro" id="IPR029026">
    <property type="entry name" value="tRNA_m1G_MTases_N"/>
</dbReference>
<gene>
    <name evidence="5" type="ORF">PYS61_04845</name>
</gene>
<organism evidence="5 6">
    <name type="scientific">Amygdalobacter indicium</name>
    <dbReference type="NCBI Taxonomy" id="3029272"/>
    <lineage>
        <taxon>Bacteria</taxon>
        <taxon>Bacillati</taxon>
        <taxon>Bacillota</taxon>
        <taxon>Clostridia</taxon>
        <taxon>Eubacteriales</taxon>
        <taxon>Oscillospiraceae</taxon>
        <taxon>Amygdalobacter</taxon>
    </lineage>
</organism>
<keyword evidence="3" id="KW-0808">Transferase</keyword>
<dbReference type="Gene3D" id="3.30.1330.30">
    <property type="match status" value="1"/>
</dbReference>
<dbReference type="SUPFAM" id="SSF75217">
    <property type="entry name" value="alpha/beta knot"/>
    <property type="match status" value="1"/>
</dbReference>
<dbReference type="InterPro" id="IPR029028">
    <property type="entry name" value="Alpha/beta_knot_MTases"/>
</dbReference>
<evidence type="ECO:0000256" key="1">
    <source>
        <dbReference type="ARBA" id="ARBA00007228"/>
    </source>
</evidence>
<evidence type="ECO:0000256" key="2">
    <source>
        <dbReference type="ARBA" id="ARBA00022603"/>
    </source>
</evidence>